<keyword evidence="4" id="KW-1185">Reference proteome</keyword>
<keyword evidence="2" id="KW-0472">Membrane</keyword>
<organism evidence="3 4">
    <name type="scientific">Triparma verrucosa</name>
    <dbReference type="NCBI Taxonomy" id="1606542"/>
    <lineage>
        <taxon>Eukaryota</taxon>
        <taxon>Sar</taxon>
        <taxon>Stramenopiles</taxon>
        <taxon>Ochrophyta</taxon>
        <taxon>Bolidophyceae</taxon>
        <taxon>Parmales</taxon>
        <taxon>Triparmaceae</taxon>
        <taxon>Triparma</taxon>
    </lineage>
</organism>
<feature type="compositionally biased region" description="Low complexity" evidence="1">
    <location>
        <begin position="28"/>
        <end position="39"/>
    </location>
</feature>
<protein>
    <submittedName>
        <fullName evidence="3">Uncharacterized protein</fullName>
    </submittedName>
</protein>
<feature type="region of interest" description="Disordered" evidence="1">
    <location>
        <begin position="1"/>
        <end position="45"/>
    </location>
</feature>
<sequence length="199" mass="20896">MIPTSSKNASAHPPDVRDGFSTFSGYLPPSSTPTSNPTSKYRPFQIPEKLDLAMAAVASARSGFGRKGPGARANHPNRFMSDNGTQAGSKDFARSAPKPSTPPSSAIPKQVGGSVGGDFDENEGGDEVRQFFNSYLCLLYLLPVAADVVLGVGLPLMMVVVVLNCLVAAVVAIGSALSGLGDMKVSEKRQNFDFCTLKL</sequence>
<dbReference type="AlphaFoldDB" id="A0A9W7C017"/>
<feature type="compositionally biased region" description="Low complexity" evidence="1">
    <location>
        <begin position="95"/>
        <end position="109"/>
    </location>
</feature>
<accession>A0A9W7C017</accession>
<evidence type="ECO:0000313" key="4">
    <source>
        <dbReference type="Proteomes" id="UP001165160"/>
    </source>
</evidence>
<comment type="caution">
    <text evidence="3">The sequence shown here is derived from an EMBL/GenBank/DDBJ whole genome shotgun (WGS) entry which is preliminary data.</text>
</comment>
<feature type="transmembrane region" description="Helical" evidence="2">
    <location>
        <begin position="131"/>
        <end position="150"/>
    </location>
</feature>
<evidence type="ECO:0000256" key="1">
    <source>
        <dbReference type="SAM" id="MobiDB-lite"/>
    </source>
</evidence>
<proteinExistence type="predicted"/>
<dbReference type="Proteomes" id="UP001165160">
    <property type="component" value="Unassembled WGS sequence"/>
</dbReference>
<name>A0A9W7C017_9STRA</name>
<evidence type="ECO:0000256" key="2">
    <source>
        <dbReference type="SAM" id="Phobius"/>
    </source>
</evidence>
<evidence type="ECO:0000313" key="3">
    <source>
        <dbReference type="EMBL" id="GMH97230.1"/>
    </source>
</evidence>
<keyword evidence="2" id="KW-0812">Transmembrane</keyword>
<reference evidence="4" key="1">
    <citation type="journal article" date="2023" name="Commun. Biol.">
        <title>Genome analysis of Parmales, the sister group of diatoms, reveals the evolutionary specialization of diatoms from phago-mixotrophs to photoautotrophs.</title>
        <authorList>
            <person name="Ban H."/>
            <person name="Sato S."/>
            <person name="Yoshikawa S."/>
            <person name="Yamada K."/>
            <person name="Nakamura Y."/>
            <person name="Ichinomiya M."/>
            <person name="Sato N."/>
            <person name="Blanc-Mathieu R."/>
            <person name="Endo H."/>
            <person name="Kuwata A."/>
            <person name="Ogata H."/>
        </authorList>
    </citation>
    <scope>NUCLEOTIDE SEQUENCE [LARGE SCALE GENOMIC DNA]</scope>
    <source>
        <strain evidence="4">NIES 3699</strain>
    </source>
</reference>
<feature type="region of interest" description="Disordered" evidence="1">
    <location>
        <begin position="63"/>
        <end position="115"/>
    </location>
</feature>
<dbReference type="EMBL" id="BRXX01000197">
    <property type="protein sequence ID" value="GMH97230.1"/>
    <property type="molecule type" value="Genomic_DNA"/>
</dbReference>
<feature type="transmembrane region" description="Helical" evidence="2">
    <location>
        <begin position="156"/>
        <end position="180"/>
    </location>
</feature>
<keyword evidence="2" id="KW-1133">Transmembrane helix</keyword>
<gene>
    <name evidence="3" type="ORF">TrVE_jg6311</name>
</gene>